<protein>
    <submittedName>
        <fullName evidence="2">PTS system IIA component, Gat family</fullName>
    </submittedName>
</protein>
<gene>
    <name evidence="2" type="ORF">SAMN04488579_1235</name>
</gene>
<accession>A0A1H3IFJ6</accession>
<dbReference type="InterPro" id="IPR051541">
    <property type="entry name" value="PTS_SugarTrans_NitroReg"/>
</dbReference>
<dbReference type="InterPro" id="IPR016152">
    <property type="entry name" value="PTrfase/Anion_transptr"/>
</dbReference>
<evidence type="ECO:0000313" key="2">
    <source>
        <dbReference type="EMBL" id="SDY26643.1"/>
    </source>
</evidence>
<dbReference type="Pfam" id="PF00359">
    <property type="entry name" value="PTS_EIIA_2"/>
    <property type="match status" value="1"/>
</dbReference>
<dbReference type="PANTHER" id="PTHR47738">
    <property type="entry name" value="PTS SYSTEM FRUCTOSE-LIKE EIIA COMPONENT-RELATED"/>
    <property type="match status" value="1"/>
</dbReference>
<proteinExistence type="predicted"/>
<dbReference type="PROSITE" id="PS51094">
    <property type="entry name" value="PTS_EIIA_TYPE_2"/>
    <property type="match status" value="1"/>
</dbReference>
<dbReference type="RefSeq" id="WP_090246611.1">
    <property type="nucleotide sequence ID" value="NZ_FNOU01000023.1"/>
</dbReference>
<dbReference type="InterPro" id="IPR002178">
    <property type="entry name" value="PTS_EIIA_type-2_dom"/>
</dbReference>
<sequence length="153" mass="16908">MENSIGMLKEALIYMDLEAEDKFDALKTMAEDFVKLGYGKASFTEAVLEREKNFATGIPTQTIGVAIPHADPIHVADKALGIAILKKPVDFVILGDDTATVPVEMIFMIATNEPDGHIETLQKLMEIFQNSALLDQIRQAKNKEAVLEIFSQI</sequence>
<name>A0A1H3IFJ6_EUBBA</name>
<dbReference type="Proteomes" id="UP000199652">
    <property type="component" value="Unassembled WGS sequence"/>
</dbReference>
<feature type="domain" description="PTS EIIA type-2" evidence="1">
    <location>
        <begin position="6"/>
        <end position="153"/>
    </location>
</feature>
<keyword evidence="3" id="KW-1185">Reference proteome</keyword>
<dbReference type="Gene3D" id="3.40.930.10">
    <property type="entry name" value="Mannitol-specific EII, Chain A"/>
    <property type="match status" value="1"/>
</dbReference>
<dbReference type="AlphaFoldDB" id="A0A1H3IFJ6"/>
<evidence type="ECO:0000259" key="1">
    <source>
        <dbReference type="PROSITE" id="PS51094"/>
    </source>
</evidence>
<dbReference type="STRING" id="1528.SAMN04488579_1235"/>
<dbReference type="EMBL" id="FNOU01000023">
    <property type="protein sequence ID" value="SDY26643.1"/>
    <property type="molecule type" value="Genomic_DNA"/>
</dbReference>
<organism evidence="2 3">
    <name type="scientific">Eubacterium barkeri</name>
    <name type="common">Clostridium barkeri</name>
    <dbReference type="NCBI Taxonomy" id="1528"/>
    <lineage>
        <taxon>Bacteria</taxon>
        <taxon>Bacillati</taxon>
        <taxon>Bacillota</taxon>
        <taxon>Clostridia</taxon>
        <taxon>Eubacteriales</taxon>
        <taxon>Eubacteriaceae</taxon>
        <taxon>Eubacterium</taxon>
    </lineage>
</organism>
<dbReference type="OrthoDB" id="370976at2"/>
<evidence type="ECO:0000313" key="3">
    <source>
        <dbReference type="Proteomes" id="UP000199652"/>
    </source>
</evidence>
<dbReference type="PANTHER" id="PTHR47738:SF3">
    <property type="entry name" value="PHOSPHOTRANSFERASE SYSTEM MANNITOL_FRUCTOSE-SPECIFIC IIA DOMAIN CONTAINING PROTEIN"/>
    <property type="match status" value="1"/>
</dbReference>
<reference evidence="3" key="1">
    <citation type="submission" date="2016-10" db="EMBL/GenBank/DDBJ databases">
        <authorList>
            <person name="Varghese N."/>
            <person name="Submissions S."/>
        </authorList>
    </citation>
    <scope>NUCLEOTIDE SEQUENCE [LARGE SCALE GENOMIC DNA]</scope>
    <source>
        <strain evidence="3">VPI 5359</strain>
    </source>
</reference>
<dbReference type="CDD" id="cd00211">
    <property type="entry name" value="PTS_IIA_fru"/>
    <property type="match status" value="1"/>
</dbReference>
<dbReference type="SUPFAM" id="SSF55804">
    <property type="entry name" value="Phoshotransferase/anion transport protein"/>
    <property type="match status" value="1"/>
</dbReference>